<dbReference type="GO" id="GO:0046872">
    <property type="term" value="F:metal ion binding"/>
    <property type="evidence" value="ECO:0007669"/>
    <property type="project" value="UniProtKB-KW"/>
</dbReference>
<accession>A0AAV6UZY0</accession>
<comment type="caution">
    <text evidence="4">The sequence shown here is derived from an EMBL/GenBank/DDBJ whole genome shotgun (WGS) entry which is preliminary data.</text>
</comment>
<dbReference type="EMBL" id="JAFNEN010000200">
    <property type="protein sequence ID" value="KAG8189906.1"/>
    <property type="molecule type" value="Genomic_DNA"/>
</dbReference>
<proteinExistence type="predicted"/>
<dbReference type="SUPFAM" id="SSF51182">
    <property type="entry name" value="RmlC-like cupins"/>
    <property type="match status" value="1"/>
</dbReference>
<dbReference type="Gene3D" id="2.60.120.10">
    <property type="entry name" value="Jelly Rolls"/>
    <property type="match status" value="1"/>
</dbReference>
<reference evidence="4 5" key="1">
    <citation type="journal article" date="2022" name="Nat. Ecol. Evol.">
        <title>A masculinizing supergene underlies an exaggerated male reproductive morph in a spider.</title>
        <authorList>
            <person name="Hendrickx F."/>
            <person name="De Corte Z."/>
            <person name="Sonet G."/>
            <person name="Van Belleghem S.M."/>
            <person name="Kostlbacher S."/>
            <person name="Vangestel C."/>
        </authorList>
    </citation>
    <scope>NUCLEOTIDE SEQUENCE [LARGE SCALE GENOMIC DNA]</scope>
    <source>
        <strain evidence="4">W744_W776</strain>
    </source>
</reference>
<dbReference type="PANTHER" id="PTHR22966:SF61">
    <property type="entry name" value="2-AMINOETHANETHIOL DIOXYGENASE"/>
    <property type="match status" value="1"/>
</dbReference>
<keyword evidence="2" id="KW-0560">Oxidoreductase</keyword>
<name>A0AAV6UZY0_9ARAC</name>
<dbReference type="InterPro" id="IPR011051">
    <property type="entry name" value="RmlC_Cupin_sf"/>
</dbReference>
<dbReference type="InterPro" id="IPR014710">
    <property type="entry name" value="RmlC-like_jellyroll"/>
</dbReference>
<keyword evidence="1" id="KW-0479">Metal-binding</keyword>
<evidence type="ECO:0000256" key="1">
    <source>
        <dbReference type="ARBA" id="ARBA00022723"/>
    </source>
</evidence>
<dbReference type="AlphaFoldDB" id="A0AAV6UZY0"/>
<evidence type="ECO:0008006" key="6">
    <source>
        <dbReference type="Google" id="ProtNLM"/>
    </source>
</evidence>
<gene>
    <name evidence="4" type="ORF">JTE90_018687</name>
</gene>
<dbReference type="Pfam" id="PF07847">
    <property type="entry name" value="PCO_ADO"/>
    <property type="match status" value="1"/>
</dbReference>
<protein>
    <recommendedName>
        <fullName evidence="6">2-aminoethanethiol dioxygenase</fullName>
    </recommendedName>
</protein>
<evidence type="ECO:0000313" key="4">
    <source>
        <dbReference type="EMBL" id="KAG8189906.1"/>
    </source>
</evidence>
<dbReference type="PANTHER" id="PTHR22966">
    <property type="entry name" value="2-AMINOETHANETHIOL DIOXYGENASE"/>
    <property type="match status" value="1"/>
</dbReference>
<keyword evidence="3" id="KW-0408">Iron</keyword>
<sequence length="236" mass="26218">MSSLVEAIAKQAQSTFSRCLTDECFAENLTKLIRNVSRIRATDLNFNKDSVCAATDNDGQRPAPVIYIEVAENQAFSMGIFLLRNGTRIPLHDHPGMHGVLKVIQGTVQITSFSKIQLPPGSKPPQDINNRVKGVARDLLIPVEKHSSAILTDRDEPCVLSPNECNYHDIVAVGGMAAFLDILAPPYDMKARNCHYYVPMETKKTDSEAKTWLLRTPPPCDYWCRAAPYTGPKFTL</sequence>
<dbReference type="GO" id="GO:0016702">
    <property type="term" value="F:oxidoreductase activity, acting on single donors with incorporation of molecular oxygen, incorporation of two atoms of oxygen"/>
    <property type="evidence" value="ECO:0007669"/>
    <property type="project" value="InterPro"/>
</dbReference>
<evidence type="ECO:0000313" key="5">
    <source>
        <dbReference type="Proteomes" id="UP000827092"/>
    </source>
</evidence>
<dbReference type="CDD" id="cd20289">
    <property type="entry name" value="cupin_ADO"/>
    <property type="match status" value="1"/>
</dbReference>
<evidence type="ECO:0000256" key="2">
    <source>
        <dbReference type="ARBA" id="ARBA00023002"/>
    </source>
</evidence>
<evidence type="ECO:0000256" key="3">
    <source>
        <dbReference type="ARBA" id="ARBA00023004"/>
    </source>
</evidence>
<keyword evidence="5" id="KW-1185">Reference proteome</keyword>
<dbReference type="Proteomes" id="UP000827092">
    <property type="component" value="Unassembled WGS sequence"/>
</dbReference>
<dbReference type="InterPro" id="IPR012864">
    <property type="entry name" value="PCO/ADO"/>
</dbReference>
<organism evidence="4 5">
    <name type="scientific">Oedothorax gibbosus</name>
    <dbReference type="NCBI Taxonomy" id="931172"/>
    <lineage>
        <taxon>Eukaryota</taxon>
        <taxon>Metazoa</taxon>
        <taxon>Ecdysozoa</taxon>
        <taxon>Arthropoda</taxon>
        <taxon>Chelicerata</taxon>
        <taxon>Arachnida</taxon>
        <taxon>Araneae</taxon>
        <taxon>Araneomorphae</taxon>
        <taxon>Entelegynae</taxon>
        <taxon>Araneoidea</taxon>
        <taxon>Linyphiidae</taxon>
        <taxon>Erigoninae</taxon>
        <taxon>Oedothorax</taxon>
    </lineage>
</organism>
<dbReference type="GO" id="GO:0005739">
    <property type="term" value="C:mitochondrion"/>
    <property type="evidence" value="ECO:0007669"/>
    <property type="project" value="TreeGrafter"/>
</dbReference>